<gene>
    <name evidence="2" type="ORF">F7D25_10125</name>
</gene>
<keyword evidence="1" id="KW-0732">Signal</keyword>
<dbReference type="EMBL" id="VZAH01000095">
    <property type="protein sequence ID" value="MQP14752.1"/>
    <property type="molecule type" value="Genomic_DNA"/>
</dbReference>
<dbReference type="Pfam" id="PF13149">
    <property type="entry name" value="Mfa_like_1"/>
    <property type="match status" value="1"/>
</dbReference>
<comment type="caution">
    <text evidence="2">The sequence shown here is derived from an EMBL/GenBank/DDBJ whole genome shotgun (WGS) entry which is preliminary data.</text>
</comment>
<dbReference type="InterPro" id="IPR032675">
    <property type="entry name" value="LRR_dom_sf"/>
</dbReference>
<dbReference type="RefSeq" id="WP_153090175.1">
    <property type="nucleotide sequence ID" value="NZ_VZAH01000095.1"/>
</dbReference>
<dbReference type="Gene3D" id="2.60.40.2620">
    <property type="entry name" value="Fimbrillin-like"/>
    <property type="match status" value="1"/>
</dbReference>
<dbReference type="InterPro" id="IPR025049">
    <property type="entry name" value="Mfa-like_1"/>
</dbReference>
<feature type="chain" id="PRO_5026251466" evidence="1">
    <location>
        <begin position="21"/>
        <end position="519"/>
    </location>
</feature>
<dbReference type="InterPro" id="IPR042278">
    <property type="entry name" value="Mfa-like_1_N"/>
</dbReference>
<proteinExistence type="predicted"/>
<dbReference type="CDD" id="cd13120">
    <property type="entry name" value="BF2867_like_N"/>
    <property type="match status" value="1"/>
</dbReference>
<dbReference type="PANTHER" id="PTHR45661">
    <property type="entry name" value="SURFACE ANTIGEN"/>
    <property type="match status" value="1"/>
</dbReference>
<sequence length="519" mass="57141">MKISKYLGTFALLAMLAACSTEDEQVRFAGDEVKVNATIGGESVFTRSNPIGSTEEQSEFQDFDQIGISVNGGVAHKYEMKNGVWGVAESEVPIKWESEATDFKAFYPYSYNNVSNSFDNGQICTEQNIKEGLALSDYMKARKMYPNIPENRQLDLTFERQTARVVIDIENSTFMNEFDQPYVAEINIYSQLQLPATQGADVSAIKAYKVDDANPKSSWVALVAPNAEDANKDFICISVQENGTGTPKAYSIKGIPNLESGKSYTYKLKIGKDKAIIDNVTVTDWKEGTAIPGGEASLVTEESVRESVAKQLENGNDVVLTLTSNASSDIFNAIKAAIKEKGVADGSVNLTLKNVMTIPDGTFKDVTWLNKVTLPDAVTIGKNAFGGSSLKDIEAPKVSTVKMFAFDQCKSLKNVNLPKVSEIGIKAFNFCSSLRNVLFGTLTKVWTGDEKNTDGIFDNVYTQIVSLTLSSSQSLMDIIFDDAEGNFLWISRNQPYKGSDQYALSKFIGYEFKEIKFFE</sequence>
<dbReference type="Proteomes" id="UP000477980">
    <property type="component" value="Unassembled WGS sequence"/>
</dbReference>
<dbReference type="PANTHER" id="PTHR45661:SF3">
    <property type="entry name" value="IG-LIKE DOMAIN-CONTAINING PROTEIN"/>
    <property type="match status" value="1"/>
</dbReference>
<organism evidence="2 3">
    <name type="scientific">Segatella copri</name>
    <dbReference type="NCBI Taxonomy" id="165179"/>
    <lineage>
        <taxon>Bacteria</taxon>
        <taxon>Pseudomonadati</taxon>
        <taxon>Bacteroidota</taxon>
        <taxon>Bacteroidia</taxon>
        <taxon>Bacteroidales</taxon>
        <taxon>Prevotellaceae</taxon>
        <taxon>Segatella</taxon>
    </lineage>
</organism>
<feature type="signal peptide" evidence="1">
    <location>
        <begin position="1"/>
        <end position="20"/>
    </location>
</feature>
<dbReference type="AlphaFoldDB" id="A0A6G1VNZ8"/>
<dbReference type="InterPro" id="IPR053139">
    <property type="entry name" value="Surface_bspA-like"/>
</dbReference>
<name>A0A6G1VNZ8_9BACT</name>
<reference evidence="2 3" key="1">
    <citation type="submission" date="2019-09" db="EMBL/GenBank/DDBJ databases">
        <title>Distinct polysaccharide growth profiles of human intestinal Prevotella copri isolates.</title>
        <authorList>
            <person name="Fehlner-Peach H."/>
            <person name="Magnabosco C."/>
            <person name="Raghavan V."/>
            <person name="Scher J.U."/>
            <person name="Tett A."/>
            <person name="Cox L.M."/>
            <person name="Gottsegen C."/>
            <person name="Watters A."/>
            <person name="Wiltshire- Gordon J.D."/>
            <person name="Segata N."/>
            <person name="Bonneau R."/>
            <person name="Littman D.R."/>
        </authorList>
    </citation>
    <scope>NUCLEOTIDE SEQUENCE [LARGE SCALE GENOMIC DNA]</scope>
    <source>
        <strain evidence="3">iAA917</strain>
    </source>
</reference>
<dbReference type="Gene3D" id="3.80.10.10">
    <property type="entry name" value="Ribonuclease Inhibitor"/>
    <property type="match status" value="1"/>
</dbReference>
<dbReference type="OrthoDB" id="1082928at2"/>
<dbReference type="InterPro" id="IPR026906">
    <property type="entry name" value="LRR_5"/>
</dbReference>
<dbReference type="Gene3D" id="2.60.40.2630">
    <property type="match status" value="1"/>
</dbReference>
<protein>
    <submittedName>
        <fullName evidence="2">Leucine-rich repeat protein</fullName>
    </submittedName>
</protein>
<dbReference type="CDD" id="cd13121">
    <property type="entry name" value="BF2867_like_C"/>
    <property type="match status" value="1"/>
</dbReference>
<evidence type="ECO:0000313" key="2">
    <source>
        <dbReference type="EMBL" id="MQP14752.1"/>
    </source>
</evidence>
<evidence type="ECO:0000313" key="3">
    <source>
        <dbReference type="Proteomes" id="UP000477980"/>
    </source>
</evidence>
<accession>A0A6G1VNZ8</accession>
<dbReference type="Pfam" id="PF13306">
    <property type="entry name" value="LRR_5"/>
    <property type="match status" value="1"/>
</dbReference>
<dbReference type="PROSITE" id="PS51257">
    <property type="entry name" value="PROKAR_LIPOPROTEIN"/>
    <property type="match status" value="1"/>
</dbReference>
<evidence type="ECO:0000256" key="1">
    <source>
        <dbReference type="SAM" id="SignalP"/>
    </source>
</evidence>